<dbReference type="EMBL" id="JAXIVS010000005">
    <property type="protein sequence ID" value="MDY7227916.1"/>
    <property type="molecule type" value="Genomic_DNA"/>
</dbReference>
<protein>
    <submittedName>
        <fullName evidence="1">Uncharacterized protein</fullName>
    </submittedName>
</protein>
<reference evidence="1 2" key="1">
    <citation type="submission" date="2023-12" db="EMBL/GenBank/DDBJ databases">
        <title>the genome sequence of Hyalangium sp. s54d21.</title>
        <authorList>
            <person name="Zhang X."/>
        </authorList>
    </citation>
    <scope>NUCLEOTIDE SEQUENCE [LARGE SCALE GENOMIC DNA]</scope>
    <source>
        <strain evidence="2">s54d21</strain>
    </source>
</reference>
<keyword evidence="2" id="KW-1185">Reference proteome</keyword>
<sequence>MLVKVDKWDSGEHGTLDEAAVRRLFQPNENYRISRDWFPAGAEFSGASRECTCFILAGGCMLRGDGYEISLTAGAVVHQPEGGYKLKTQAGVEMVRVWLLPPALRPYQ</sequence>
<dbReference type="RefSeq" id="WP_321546645.1">
    <property type="nucleotide sequence ID" value="NZ_JAXIVS010000005.1"/>
</dbReference>
<dbReference type="Proteomes" id="UP001291309">
    <property type="component" value="Unassembled WGS sequence"/>
</dbReference>
<name>A0ABU5H354_9BACT</name>
<organism evidence="1 2">
    <name type="scientific">Hyalangium rubrum</name>
    <dbReference type="NCBI Taxonomy" id="3103134"/>
    <lineage>
        <taxon>Bacteria</taxon>
        <taxon>Pseudomonadati</taxon>
        <taxon>Myxococcota</taxon>
        <taxon>Myxococcia</taxon>
        <taxon>Myxococcales</taxon>
        <taxon>Cystobacterineae</taxon>
        <taxon>Archangiaceae</taxon>
        <taxon>Hyalangium</taxon>
    </lineage>
</organism>
<proteinExistence type="predicted"/>
<gene>
    <name evidence="1" type="ORF">SYV04_15980</name>
</gene>
<evidence type="ECO:0000313" key="1">
    <source>
        <dbReference type="EMBL" id="MDY7227916.1"/>
    </source>
</evidence>
<accession>A0ABU5H354</accession>
<comment type="caution">
    <text evidence="1">The sequence shown here is derived from an EMBL/GenBank/DDBJ whole genome shotgun (WGS) entry which is preliminary data.</text>
</comment>
<evidence type="ECO:0000313" key="2">
    <source>
        <dbReference type="Proteomes" id="UP001291309"/>
    </source>
</evidence>